<gene>
    <name evidence="4" type="ORF">JY651_28370</name>
</gene>
<evidence type="ECO:0000313" key="5">
    <source>
        <dbReference type="Proteomes" id="UP000662747"/>
    </source>
</evidence>
<organism evidence="4 5">
    <name type="scientific">Pyxidicoccus parkwayensis</name>
    <dbReference type="NCBI Taxonomy" id="2813578"/>
    <lineage>
        <taxon>Bacteria</taxon>
        <taxon>Pseudomonadati</taxon>
        <taxon>Myxococcota</taxon>
        <taxon>Myxococcia</taxon>
        <taxon>Myxococcales</taxon>
        <taxon>Cystobacterineae</taxon>
        <taxon>Myxococcaceae</taxon>
        <taxon>Pyxidicoccus</taxon>
    </lineage>
</organism>
<name>A0ABX7NP17_9BACT</name>
<keyword evidence="5" id="KW-1185">Reference proteome</keyword>
<dbReference type="InterPro" id="IPR028994">
    <property type="entry name" value="Integrin_alpha_N"/>
</dbReference>
<reference evidence="4 5" key="1">
    <citation type="submission" date="2021-02" db="EMBL/GenBank/DDBJ databases">
        <title>De Novo genome assembly of isolated myxobacteria.</title>
        <authorList>
            <person name="Stevens D.C."/>
        </authorList>
    </citation>
    <scope>NUCLEOTIDE SEQUENCE [LARGE SCALE GENOMIC DNA]</scope>
    <source>
        <strain evidence="5">SCPEA02</strain>
    </source>
</reference>
<dbReference type="PANTHER" id="PTHR46580">
    <property type="entry name" value="SENSOR KINASE-RELATED"/>
    <property type="match status" value="1"/>
</dbReference>
<dbReference type="SUPFAM" id="SSF69318">
    <property type="entry name" value="Integrin alpha N-terminal domain"/>
    <property type="match status" value="2"/>
</dbReference>
<evidence type="ECO:0000313" key="4">
    <source>
        <dbReference type="EMBL" id="QSQ19252.1"/>
    </source>
</evidence>
<evidence type="ECO:0000256" key="1">
    <source>
        <dbReference type="ARBA" id="ARBA00022729"/>
    </source>
</evidence>
<feature type="chain" id="PRO_5046248123" evidence="3">
    <location>
        <begin position="33"/>
        <end position="861"/>
    </location>
</feature>
<dbReference type="EMBL" id="CP071090">
    <property type="protein sequence ID" value="QSQ19252.1"/>
    <property type="molecule type" value="Genomic_DNA"/>
</dbReference>
<dbReference type="Gene3D" id="2.130.10.130">
    <property type="entry name" value="Integrin alpha, N-terminal"/>
    <property type="match status" value="4"/>
</dbReference>
<dbReference type="Pfam" id="PF13517">
    <property type="entry name" value="FG-GAP_3"/>
    <property type="match status" value="3"/>
</dbReference>
<dbReference type="PROSITE" id="PS51257">
    <property type="entry name" value="PROKAR_LIPOPROTEIN"/>
    <property type="match status" value="1"/>
</dbReference>
<evidence type="ECO:0000256" key="3">
    <source>
        <dbReference type="SAM" id="SignalP"/>
    </source>
</evidence>
<feature type="signal peptide" evidence="3">
    <location>
        <begin position="1"/>
        <end position="32"/>
    </location>
</feature>
<feature type="compositionally biased region" description="Gly residues" evidence="2">
    <location>
        <begin position="89"/>
        <end position="110"/>
    </location>
</feature>
<feature type="compositionally biased region" description="Pro residues" evidence="2">
    <location>
        <begin position="37"/>
        <end position="47"/>
    </location>
</feature>
<dbReference type="RefSeq" id="WP_206720840.1">
    <property type="nucleotide sequence ID" value="NZ_CP071090.1"/>
</dbReference>
<sequence length="861" mass="88696">MKRNGAWGRAARGSACALGMLLFAACSGGADSEDEQQPPPDESPMPAPDSGSDAGFDPEIPDGGNIMEPPDTDAGADGGTSHVPDAGAPDGGSQPGGDGGTDAGTPGSDGGTSSPDAGVPPASGGPARHGQQWRASYYAGVSPGGLAVADFNGDGAPDVAVNDRGAGFYSEYKARSGHFVLLLNDGKGALRKPAWRRELHSSSGRIAAGHADGDGLADVVLGTRYGAQLYTGWGNGTFVEEPLHLAGGEISSLGFWPGNATTPPHTWALGGSNDNDGPNTSSAFGILVSDGPGSFVPHPFNRKESQSVINLFDENTAATVSDFDGDGHMDVVLATSYWPLTRFSENASGYYAPFELVDRRPDLLATADLDADGHNDLVAVDGKELWTYLGRADGSFSTGLMTAISTQASQLVVADVDADGKPDVVLVHREAGQVSLWRGNGSGGFEKPQVLATGRQPSDAAVADLDRDGTAELLVAEAGDNVVSVYTVPRAPHTEAPIAPRCPMVLQDAQAGGPAPEPLLTMTAAGMGNVQASLEPVAVGDFDGDTHTDLALRGRERGVRLLLGDGEGRLQARDVIQDADFFQVAAGDFNGDGLSDLATLSWHGLQLWMNQGQGTFPKEGTVMQTYADEGGYLSVGDFNGDGRVDLAASLRTPCITRGGLLTNRGGGDMEVNSLPDHNIEPDDQCGGTAPPVAADFNGDGTLDLVHLTMALNLNYTTKEGKVVAGEGFYPPNTFGTGSAGDVDGDGRADLLMSLPGSMNVLRGDTGGTLESALECPLKAAGKAALQAVDVDGDGVVDLLGRDADSTVVVVKGAGGGRYRPVVRYPLEARPVWAAPVNLFGDAKPELVVLLKDGTLKVFPTP</sequence>
<evidence type="ECO:0000256" key="2">
    <source>
        <dbReference type="SAM" id="MobiDB-lite"/>
    </source>
</evidence>
<proteinExistence type="predicted"/>
<dbReference type="PANTHER" id="PTHR46580:SF2">
    <property type="entry name" value="MAM DOMAIN-CONTAINING PROTEIN"/>
    <property type="match status" value="1"/>
</dbReference>
<protein>
    <submittedName>
        <fullName evidence="4">VCBS repeat-containing protein</fullName>
    </submittedName>
</protein>
<dbReference type="InterPro" id="IPR013517">
    <property type="entry name" value="FG-GAP"/>
</dbReference>
<feature type="region of interest" description="Disordered" evidence="2">
    <location>
        <begin position="28"/>
        <end position="131"/>
    </location>
</feature>
<accession>A0ABX7NP17</accession>
<dbReference type="Proteomes" id="UP000662747">
    <property type="component" value="Chromosome"/>
</dbReference>
<keyword evidence="1 3" id="KW-0732">Signal</keyword>